<protein>
    <submittedName>
        <fullName evidence="2">Putative secreted protein ovary overexpressed</fullName>
    </submittedName>
</protein>
<reference evidence="2" key="1">
    <citation type="submission" date="2019-09" db="EMBL/GenBank/DDBJ databases">
        <title>Organ-specific transcriptomic study of the physiology of the cattle tick, Rhipicephalus microplus.</title>
        <authorList>
            <person name="Tirloni L."/>
            <person name="Braz G."/>
            <person name="Gandara A.C.P."/>
            <person name="Sabadin G.A."/>
            <person name="da Silva R.M."/>
            <person name="Guizzo M.G."/>
            <person name="Machado J.A."/>
            <person name="Costa E.P."/>
            <person name="Gomes H.F."/>
            <person name="Moraes J."/>
            <person name="Mota M.B.S."/>
            <person name="Mesquita R.D."/>
            <person name="Alvarenga P.H."/>
            <person name="Alves F."/>
            <person name="Seixas A."/>
            <person name="da Fonseca R.N."/>
            <person name="Fogaca A."/>
            <person name="Logullo C."/>
            <person name="Tanaka A."/>
            <person name="Daffre S."/>
            <person name="Termignoni C."/>
            <person name="Vaz I.S.Jr."/>
            <person name="Oliveira P.L."/>
            <person name="Ribeiro J.M."/>
        </authorList>
    </citation>
    <scope>NUCLEOTIDE SEQUENCE</scope>
    <source>
        <strain evidence="2">Porto Alegre</strain>
    </source>
</reference>
<dbReference type="AlphaFoldDB" id="A0A6M2DB42"/>
<evidence type="ECO:0000256" key="1">
    <source>
        <dbReference type="SAM" id="SignalP"/>
    </source>
</evidence>
<proteinExistence type="predicted"/>
<organism evidence="2">
    <name type="scientific">Rhipicephalus microplus</name>
    <name type="common">Cattle tick</name>
    <name type="synonym">Boophilus microplus</name>
    <dbReference type="NCBI Taxonomy" id="6941"/>
    <lineage>
        <taxon>Eukaryota</taxon>
        <taxon>Metazoa</taxon>
        <taxon>Ecdysozoa</taxon>
        <taxon>Arthropoda</taxon>
        <taxon>Chelicerata</taxon>
        <taxon>Arachnida</taxon>
        <taxon>Acari</taxon>
        <taxon>Parasitiformes</taxon>
        <taxon>Ixodida</taxon>
        <taxon>Ixodoidea</taxon>
        <taxon>Ixodidae</taxon>
        <taxon>Rhipicephalinae</taxon>
        <taxon>Rhipicephalus</taxon>
        <taxon>Boophilus</taxon>
    </lineage>
</organism>
<feature type="signal peptide" evidence="1">
    <location>
        <begin position="1"/>
        <end position="17"/>
    </location>
</feature>
<evidence type="ECO:0000313" key="2">
    <source>
        <dbReference type="EMBL" id="NOV43533.1"/>
    </source>
</evidence>
<name>A0A6M2DB42_RHIMP</name>
<sequence>MPACWCLLAGFPPICNLTVLQEYFAFKLCDCITALTNCHYIAVPCMRTTSSCQDSAINSLSFSHCTTILHQ</sequence>
<keyword evidence="1" id="KW-0732">Signal</keyword>
<dbReference type="EMBL" id="GHWJ01010796">
    <property type="protein sequence ID" value="NOV43533.1"/>
    <property type="molecule type" value="Transcribed_RNA"/>
</dbReference>
<feature type="chain" id="PRO_5026985357" evidence="1">
    <location>
        <begin position="18"/>
        <end position="71"/>
    </location>
</feature>
<accession>A0A6M2DB42</accession>